<evidence type="ECO:0000256" key="1">
    <source>
        <dbReference type="SAM" id="MobiDB-lite"/>
    </source>
</evidence>
<feature type="region of interest" description="Disordered" evidence="1">
    <location>
        <begin position="1"/>
        <end position="21"/>
    </location>
</feature>
<keyword evidence="3" id="KW-1185">Reference proteome</keyword>
<name>A0ABR2RW92_9ROSI</name>
<dbReference type="EMBL" id="JBBPBN010000020">
    <property type="protein sequence ID" value="KAK9017245.1"/>
    <property type="molecule type" value="Genomic_DNA"/>
</dbReference>
<accession>A0ABR2RW92</accession>
<evidence type="ECO:0000313" key="3">
    <source>
        <dbReference type="Proteomes" id="UP001396334"/>
    </source>
</evidence>
<gene>
    <name evidence="2" type="ORF">V6N11_079727</name>
</gene>
<dbReference type="Proteomes" id="UP001396334">
    <property type="component" value="Unassembled WGS sequence"/>
</dbReference>
<proteinExistence type="predicted"/>
<protein>
    <submittedName>
        <fullName evidence="2">Uncharacterized protein</fullName>
    </submittedName>
</protein>
<reference evidence="2 3" key="1">
    <citation type="journal article" date="2024" name="G3 (Bethesda)">
        <title>Genome assembly of Hibiscus sabdariffa L. provides insights into metabolisms of medicinal natural products.</title>
        <authorList>
            <person name="Kim T."/>
        </authorList>
    </citation>
    <scope>NUCLEOTIDE SEQUENCE [LARGE SCALE GENOMIC DNA]</scope>
    <source>
        <strain evidence="2">TK-2024</strain>
        <tissue evidence="2">Old leaves</tissue>
    </source>
</reference>
<sequence length="111" mass="12487">MVGVLHEDEDEDEDEEEGDSATIAGWWSAASVAQIDRIERVRVMGRTNFESAIALLGDEKSGVLVFGEGEVKGRFFVEVKKQGVGISLVNDKNNWGMMRCAENQGRRWKRR</sequence>
<evidence type="ECO:0000313" key="2">
    <source>
        <dbReference type="EMBL" id="KAK9017245.1"/>
    </source>
</evidence>
<comment type="caution">
    <text evidence="2">The sequence shown here is derived from an EMBL/GenBank/DDBJ whole genome shotgun (WGS) entry which is preliminary data.</text>
</comment>
<feature type="compositionally biased region" description="Acidic residues" evidence="1">
    <location>
        <begin position="7"/>
        <end position="19"/>
    </location>
</feature>
<organism evidence="2 3">
    <name type="scientific">Hibiscus sabdariffa</name>
    <name type="common">roselle</name>
    <dbReference type="NCBI Taxonomy" id="183260"/>
    <lineage>
        <taxon>Eukaryota</taxon>
        <taxon>Viridiplantae</taxon>
        <taxon>Streptophyta</taxon>
        <taxon>Embryophyta</taxon>
        <taxon>Tracheophyta</taxon>
        <taxon>Spermatophyta</taxon>
        <taxon>Magnoliopsida</taxon>
        <taxon>eudicotyledons</taxon>
        <taxon>Gunneridae</taxon>
        <taxon>Pentapetalae</taxon>
        <taxon>rosids</taxon>
        <taxon>malvids</taxon>
        <taxon>Malvales</taxon>
        <taxon>Malvaceae</taxon>
        <taxon>Malvoideae</taxon>
        <taxon>Hibiscus</taxon>
    </lineage>
</organism>